<accession>A0A486XIJ2</accession>
<organism evidence="2">
    <name type="scientific">Rheinheimera sp. BAL341</name>
    <dbReference type="NCBI Taxonomy" id="1708203"/>
    <lineage>
        <taxon>Bacteria</taxon>
        <taxon>Pseudomonadati</taxon>
        <taxon>Pseudomonadota</taxon>
        <taxon>Gammaproteobacteria</taxon>
        <taxon>Chromatiales</taxon>
        <taxon>Chromatiaceae</taxon>
        <taxon>Rheinheimera</taxon>
    </lineage>
</organism>
<protein>
    <recommendedName>
        <fullName evidence="3">MSHA biogenesis protein MshK</fullName>
    </recommendedName>
</protein>
<proteinExistence type="predicted"/>
<evidence type="ECO:0008006" key="3">
    <source>
        <dbReference type="Google" id="ProtNLM"/>
    </source>
</evidence>
<dbReference type="AlphaFoldDB" id="A0A486XIJ2"/>
<name>A0A486XIJ2_9GAMM</name>
<gene>
    <name evidence="2" type="ORF">BAL341_180</name>
</gene>
<dbReference type="EMBL" id="CAAJGR010000043">
    <property type="protein sequence ID" value="VHO00748.1"/>
    <property type="molecule type" value="Genomic_DNA"/>
</dbReference>
<feature type="signal peptide" evidence="1">
    <location>
        <begin position="1"/>
        <end position="17"/>
    </location>
</feature>
<evidence type="ECO:0000256" key="1">
    <source>
        <dbReference type="SAM" id="SignalP"/>
    </source>
</evidence>
<feature type="chain" id="PRO_5019721268" description="MSHA biogenesis protein MshK" evidence="1">
    <location>
        <begin position="18"/>
        <end position="105"/>
    </location>
</feature>
<keyword evidence="1" id="KW-0732">Signal</keyword>
<evidence type="ECO:0000313" key="2">
    <source>
        <dbReference type="EMBL" id="VHO00748.1"/>
    </source>
</evidence>
<sequence length="105" mass="11676">MKILFGCSLLLSLTALADPTKPPPSWQAQPESAQLNAQAEVVQLQLIKRSEAGNVAIINGKQLRRGDQFNQYSVESIRADQVVLMLNGERKVLRLVNTAIKQYED</sequence>
<reference evidence="2" key="1">
    <citation type="submission" date="2019-04" db="EMBL/GenBank/DDBJ databases">
        <authorList>
            <person name="Brambilla D."/>
        </authorList>
    </citation>
    <scope>NUCLEOTIDE SEQUENCE</scope>
    <source>
        <strain evidence="2">BAL1</strain>
    </source>
</reference>